<keyword evidence="1" id="KW-0812">Transmembrane</keyword>
<keyword evidence="1" id="KW-1133">Transmembrane helix</keyword>
<name>A0A653IF65_9BACL</name>
<evidence type="ECO:0000313" key="3">
    <source>
        <dbReference type="Proteomes" id="UP000439752"/>
    </source>
</evidence>
<reference evidence="2 3" key="1">
    <citation type="submission" date="2019-10" db="EMBL/GenBank/DDBJ databases">
        <authorList>
            <person name="Karimi E."/>
        </authorList>
    </citation>
    <scope>NUCLEOTIDE SEQUENCE [LARGE SCALE GENOMIC DNA]</scope>
    <source>
        <strain evidence="2">Exiguobacterium sp. 9Y</strain>
    </source>
</reference>
<dbReference type="EMBL" id="CABWKQ010000030">
    <property type="protein sequence ID" value="VWX37792.1"/>
    <property type="molecule type" value="Genomic_DNA"/>
</dbReference>
<dbReference type="Proteomes" id="UP000439752">
    <property type="component" value="Unassembled WGS sequence"/>
</dbReference>
<dbReference type="Pfam" id="PF07301">
    <property type="entry name" value="DUF1453"/>
    <property type="match status" value="1"/>
</dbReference>
<proteinExistence type="predicted"/>
<sequence length="160" mass="17890">MIWISTGVALVMGLLISFIRVKASAKPTNAKKILIPPFAMSTGMLQFLYPASRLTWTEVAEALIVGMIFSVFLIKTSNFYEAEGQIYLQRSKAFFIVLFGILLVRTVAKFVIGGQIDIFETGGIFYLVAFGMIVPWRIAMYLKYKQVKSGIVPVEHLPQS</sequence>
<organism evidence="2 3">
    <name type="scientific">Exiguobacterium oxidotolerans</name>
    <dbReference type="NCBI Taxonomy" id="223958"/>
    <lineage>
        <taxon>Bacteria</taxon>
        <taxon>Bacillati</taxon>
        <taxon>Bacillota</taxon>
        <taxon>Bacilli</taxon>
        <taxon>Bacillales</taxon>
        <taxon>Bacillales Family XII. Incertae Sedis</taxon>
        <taxon>Exiguobacterium</taxon>
    </lineage>
</organism>
<evidence type="ECO:0000313" key="2">
    <source>
        <dbReference type="EMBL" id="VWX37792.1"/>
    </source>
</evidence>
<dbReference type="InterPro" id="IPR058247">
    <property type="entry name" value="DUF1453"/>
</dbReference>
<protein>
    <submittedName>
        <fullName evidence="2">Putative integral inner membrane protein</fullName>
    </submittedName>
</protein>
<keyword evidence="3" id="KW-1185">Reference proteome</keyword>
<feature type="transmembrane region" description="Helical" evidence="1">
    <location>
        <begin position="54"/>
        <end position="74"/>
    </location>
</feature>
<dbReference type="AlphaFoldDB" id="A0A653IF65"/>
<dbReference type="InterPro" id="IPR031306">
    <property type="entry name" value="CcdC"/>
</dbReference>
<dbReference type="RefSeq" id="WP_029333313.1">
    <property type="nucleotide sequence ID" value="NZ_LR732312.1"/>
</dbReference>
<keyword evidence="1" id="KW-0472">Membrane</keyword>
<gene>
    <name evidence="2" type="primary">yneJ</name>
    <name evidence="2" type="ORF">EXIGUO9Y_360072</name>
</gene>
<dbReference type="PANTHER" id="PTHR39164">
    <property type="entry name" value="PROTEIN CCDC"/>
    <property type="match status" value="1"/>
</dbReference>
<feature type="transmembrane region" description="Helical" evidence="1">
    <location>
        <begin position="94"/>
        <end position="112"/>
    </location>
</feature>
<feature type="transmembrane region" description="Helical" evidence="1">
    <location>
        <begin position="124"/>
        <end position="142"/>
    </location>
</feature>
<dbReference type="PANTHER" id="PTHR39164:SF1">
    <property type="entry name" value="PROTEIN CCDC"/>
    <property type="match status" value="1"/>
</dbReference>
<dbReference type="PIRSF" id="PIRSF021441">
    <property type="entry name" value="DUF1453"/>
    <property type="match status" value="1"/>
</dbReference>
<accession>A0A653IF65</accession>
<evidence type="ECO:0000256" key="1">
    <source>
        <dbReference type="SAM" id="Phobius"/>
    </source>
</evidence>